<dbReference type="Proteomes" id="UP001274896">
    <property type="component" value="Unassembled WGS sequence"/>
</dbReference>
<evidence type="ECO:0000256" key="1">
    <source>
        <dbReference type="ARBA" id="ARBA00004141"/>
    </source>
</evidence>
<keyword evidence="7" id="KW-1185">Reference proteome</keyword>
<reference evidence="6" key="1">
    <citation type="submission" date="2023-06" db="EMBL/GenBank/DDBJ databases">
        <title>Male Hemibagrus guttatus genome.</title>
        <authorList>
            <person name="Bian C."/>
        </authorList>
    </citation>
    <scope>NUCLEOTIDE SEQUENCE</scope>
    <source>
        <strain evidence="6">Male_cb2023</strain>
        <tissue evidence="6">Muscle</tissue>
    </source>
</reference>
<dbReference type="EMBL" id="JAUCMX010000028">
    <property type="protein sequence ID" value="KAK3508025.1"/>
    <property type="molecule type" value="Genomic_DNA"/>
</dbReference>
<evidence type="ECO:0000256" key="4">
    <source>
        <dbReference type="ARBA" id="ARBA00023136"/>
    </source>
</evidence>
<comment type="subcellular location">
    <subcellularLocation>
        <location evidence="1">Membrane</location>
        <topology evidence="1">Multi-pass membrane protein</topology>
    </subcellularLocation>
</comment>
<dbReference type="InterPro" id="IPR000203">
    <property type="entry name" value="GPS"/>
</dbReference>
<sequence length="179" mass="19384">MNCKGSKSGTKSGTPTLCLLQSVWGSPLPVPTRLHTSAQSKVHEDMDNETAEENWDAEGCKTLPSPAVHTKCLCSKISTFAVLAHKAKEPDMGVSSLPSVPLMVGCGVSCMALLILLIIYAASWRYIRSERSIILLNFCLSILASNILILVGQSQTLSKTWKALTEKQLAQAVPDLTWL</sequence>
<evidence type="ECO:0000313" key="7">
    <source>
        <dbReference type="Proteomes" id="UP001274896"/>
    </source>
</evidence>
<keyword evidence="3 5" id="KW-1133">Transmembrane helix</keyword>
<evidence type="ECO:0000256" key="2">
    <source>
        <dbReference type="ARBA" id="ARBA00022692"/>
    </source>
</evidence>
<feature type="transmembrane region" description="Helical" evidence="5">
    <location>
        <begin position="100"/>
        <end position="122"/>
    </location>
</feature>
<dbReference type="PANTHER" id="PTHR12011">
    <property type="entry name" value="ADHESION G-PROTEIN COUPLED RECEPTOR"/>
    <property type="match status" value="1"/>
</dbReference>
<dbReference type="Gene3D" id="2.60.220.50">
    <property type="match status" value="1"/>
</dbReference>
<evidence type="ECO:0000256" key="3">
    <source>
        <dbReference type="ARBA" id="ARBA00022989"/>
    </source>
</evidence>
<dbReference type="Pfam" id="PF00002">
    <property type="entry name" value="7tm_2"/>
    <property type="match status" value="1"/>
</dbReference>
<keyword evidence="2 5" id="KW-0812">Transmembrane</keyword>
<comment type="caution">
    <text evidence="6">The sequence shown here is derived from an EMBL/GenBank/DDBJ whole genome shotgun (WGS) entry which is preliminary data.</text>
</comment>
<feature type="transmembrane region" description="Helical" evidence="5">
    <location>
        <begin position="134"/>
        <end position="152"/>
    </location>
</feature>
<name>A0AAE0PU79_9TELE</name>
<dbReference type="Pfam" id="PF01825">
    <property type="entry name" value="GPS"/>
    <property type="match status" value="1"/>
</dbReference>
<organism evidence="6 7">
    <name type="scientific">Hemibagrus guttatus</name>
    <dbReference type="NCBI Taxonomy" id="175788"/>
    <lineage>
        <taxon>Eukaryota</taxon>
        <taxon>Metazoa</taxon>
        <taxon>Chordata</taxon>
        <taxon>Craniata</taxon>
        <taxon>Vertebrata</taxon>
        <taxon>Euteleostomi</taxon>
        <taxon>Actinopterygii</taxon>
        <taxon>Neopterygii</taxon>
        <taxon>Teleostei</taxon>
        <taxon>Ostariophysi</taxon>
        <taxon>Siluriformes</taxon>
        <taxon>Bagridae</taxon>
        <taxon>Hemibagrus</taxon>
    </lineage>
</organism>
<proteinExistence type="predicted"/>
<evidence type="ECO:0000313" key="6">
    <source>
        <dbReference type="EMBL" id="KAK3508025.1"/>
    </source>
</evidence>
<dbReference type="PANTHER" id="PTHR12011:SF41">
    <property type="entry name" value="ADHESION G PROTEIN-COUPLED RECEPTOR B2"/>
    <property type="match status" value="1"/>
</dbReference>
<dbReference type="SMART" id="SM00303">
    <property type="entry name" value="GPS"/>
    <property type="match status" value="1"/>
</dbReference>
<dbReference type="GO" id="GO:0007422">
    <property type="term" value="P:peripheral nervous system development"/>
    <property type="evidence" value="ECO:0007669"/>
    <property type="project" value="TreeGrafter"/>
</dbReference>
<dbReference type="GO" id="GO:0005886">
    <property type="term" value="C:plasma membrane"/>
    <property type="evidence" value="ECO:0007669"/>
    <property type="project" value="TreeGrafter"/>
</dbReference>
<dbReference type="AlphaFoldDB" id="A0AAE0PU79"/>
<dbReference type="GO" id="GO:0007189">
    <property type="term" value="P:adenylate cyclase-activating G protein-coupled receptor signaling pathway"/>
    <property type="evidence" value="ECO:0007669"/>
    <property type="project" value="TreeGrafter"/>
</dbReference>
<dbReference type="Gene3D" id="1.20.1070.10">
    <property type="entry name" value="Rhodopsin 7-helix transmembrane proteins"/>
    <property type="match status" value="1"/>
</dbReference>
<dbReference type="GO" id="GO:0004930">
    <property type="term" value="F:G protein-coupled receptor activity"/>
    <property type="evidence" value="ECO:0007669"/>
    <property type="project" value="InterPro"/>
</dbReference>
<gene>
    <name evidence="6" type="ORF">QTP70_010132</name>
</gene>
<keyword evidence="4 5" id="KW-0472">Membrane</keyword>
<evidence type="ECO:0000256" key="5">
    <source>
        <dbReference type="SAM" id="Phobius"/>
    </source>
</evidence>
<dbReference type="InterPro" id="IPR046338">
    <property type="entry name" value="GAIN_dom_sf"/>
</dbReference>
<dbReference type="InterPro" id="IPR000832">
    <property type="entry name" value="GPCR_2_secretin-like"/>
</dbReference>
<protein>
    <submittedName>
        <fullName evidence="6">Uncharacterized protein</fullName>
    </submittedName>
</protein>
<accession>A0AAE0PU79</accession>